<evidence type="ECO:0000256" key="3">
    <source>
        <dbReference type="ARBA" id="ARBA00022801"/>
    </source>
</evidence>
<keyword evidence="4 11" id="KW-0347">Helicase</keyword>
<comment type="catalytic activity">
    <reaction evidence="8">
        <text>Couples ATP hydrolysis with the unwinding of duplex DNA by translocating in the 3'-5' direction.</text>
        <dbReference type="EC" id="5.6.2.4"/>
    </reaction>
</comment>
<evidence type="ECO:0000256" key="4">
    <source>
        <dbReference type="ARBA" id="ARBA00022806"/>
    </source>
</evidence>
<proteinExistence type="inferred from homology"/>
<evidence type="ECO:0000256" key="6">
    <source>
        <dbReference type="ARBA" id="ARBA00023125"/>
    </source>
</evidence>
<evidence type="ECO:0000256" key="9">
    <source>
        <dbReference type="ARBA" id="ARBA00034808"/>
    </source>
</evidence>
<evidence type="ECO:0000256" key="2">
    <source>
        <dbReference type="ARBA" id="ARBA00022741"/>
    </source>
</evidence>
<feature type="domain" description="UvrD-like helicase ATP-binding" evidence="12">
    <location>
        <begin position="10"/>
        <end position="287"/>
    </location>
</feature>
<dbReference type="SUPFAM" id="SSF52540">
    <property type="entry name" value="P-loop containing nucleoside triphosphate hydrolases"/>
    <property type="match status" value="1"/>
</dbReference>
<keyword evidence="7" id="KW-0413">Isomerase</keyword>
<dbReference type="InterPro" id="IPR013986">
    <property type="entry name" value="DExx_box_DNA_helicase_dom_sf"/>
</dbReference>
<dbReference type="RefSeq" id="WP_269661890.1">
    <property type="nucleotide sequence ID" value="NZ_CP114413.1"/>
</dbReference>
<dbReference type="PANTHER" id="PTHR11070:SF2">
    <property type="entry name" value="ATP-DEPENDENT DNA HELICASE SRS2"/>
    <property type="match status" value="1"/>
</dbReference>
<name>A0ABY7KK14_9ACTN</name>
<dbReference type="Pfam" id="PF13361">
    <property type="entry name" value="UvrD_C"/>
    <property type="match status" value="1"/>
</dbReference>
<keyword evidence="2 11" id="KW-0547">Nucleotide-binding</keyword>
<evidence type="ECO:0000259" key="12">
    <source>
        <dbReference type="PROSITE" id="PS51198"/>
    </source>
</evidence>
<dbReference type="PANTHER" id="PTHR11070">
    <property type="entry name" value="UVRD / RECB / PCRA DNA HELICASE FAMILY MEMBER"/>
    <property type="match status" value="1"/>
</dbReference>
<dbReference type="Pfam" id="PF00580">
    <property type="entry name" value="UvrD-helicase"/>
    <property type="match status" value="1"/>
</dbReference>
<dbReference type="Gene3D" id="1.10.10.160">
    <property type="match status" value="1"/>
</dbReference>
<evidence type="ECO:0000256" key="11">
    <source>
        <dbReference type="PROSITE-ProRule" id="PRU00560"/>
    </source>
</evidence>
<dbReference type="InterPro" id="IPR014016">
    <property type="entry name" value="UvrD-like_ATP-bd"/>
</dbReference>
<dbReference type="EC" id="5.6.2.4" evidence="9"/>
<dbReference type="GO" id="GO:0004386">
    <property type="term" value="F:helicase activity"/>
    <property type="evidence" value="ECO:0007669"/>
    <property type="project" value="UniProtKB-KW"/>
</dbReference>
<keyword evidence="3 11" id="KW-0378">Hydrolase</keyword>
<accession>A0ABY7KK14</accession>
<dbReference type="InterPro" id="IPR000212">
    <property type="entry name" value="DNA_helicase_UvrD/REP"/>
</dbReference>
<evidence type="ECO:0000256" key="1">
    <source>
        <dbReference type="ARBA" id="ARBA00009922"/>
    </source>
</evidence>
<feature type="binding site" evidence="11">
    <location>
        <begin position="31"/>
        <end position="38"/>
    </location>
    <ligand>
        <name>ATP</name>
        <dbReference type="ChEBI" id="CHEBI:30616"/>
    </ligand>
</feature>
<dbReference type="EMBL" id="CP114413">
    <property type="protein sequence ID" value="WAZ24383.1"/>
    <property type="molecule type" value="Genomic_DNA"/>
</dbReference>
<comment type="similarity">
    <text evidence="1">Belongs to the helicase family. UvrD subfamily.</text>
</comment>
<evidence type="ECO:0000256" key="7">
    <source>
        <dbReference type="ARBA" id="ARBA00023235"/>
    </source>
</evidence>
<dbReference type="Gene3D" id="1.10.486.10">
    <property type="entry name" value="PCRA, domain 4"/>
    <property type="match status" value="1"/>
</dbReference>
<organism evidence="13 14">
    <name type="scientific">Streptomyces cinnabarinus</name>
    <dbReference type="NCBI Taxonomy" id="67287"/>
    <lineage>
        <taxon>Bacteria</taxon>
        <taxon>Bacillati</taxon>
        <taxon>Actinomycetota</taxon>
        <taxon>Actinomycetes</taxon>
        <taxon>Kitasatosporales</taxon>
        <taxon>Streptomycetaceae</taxon>
        <taxon>Streptomyces</taxon>
    </lineage>
</organism>
<evidence type="ECO:0000256" key="10">
    <source>
        <dbReference type="ARBA" id="ARBA00048988"/>
    </source>
</evidence>
<dbReference type="CDD" id="cd17932">
    <property type="entry name" value="DEXQc_UvrD"/>
    <property type="match status" value="1"/>
</dbReference>
<evidence type="ECO:0000313" key="14">
    <source>
        <dbReference type="Proteomes" id="UP001164439"/>
    </source>
</evidence>
<dbReference type="InterPro" id="IPR014017">
    <property type="entry name" value="DNA_helicase_UvrD-like_C"/>
</dbReference>
<dbReference type="PROSITE" id="PS51198">
    <property type="entry name" value="UVRD_HELICASE_ATP_BIND"/>
    <property type="match status" value="1"/>
</dbReference>
<keyword evidence="6" id="KW-0238">DNA-binding</keyword>
<keyword evidence="5 11" id="KW-0067">ATP-binding</keyword>
<evidence type="ECO:0000313" key="13">
    <source>
        <dbReference type="EMBL" id="WAZ24383.1"/>
    </source>
</evidence>
<sequence>MKPLPASIEELKTNERQWEAFNTEGHCVVTAPPGSGKTKLLSTRIAFDVAAYISPPQGAACVTLTNAAAGELARRVNSLTDQSRRNLFIGTVHAFTLKEIIRPFATVCGFPDLLTRKIATNKQVNAAYRSAVAEIYPRGEDTRNVISTAKQHLTMLATEDEWRKAGARIQRVAQRYSEVLADQGLVDFDSLIRAALTITEQNSFVRNLLVAKFPRIYVDEYQDLAPALDKIVRLLCFGEGKKSLLFAVGDYNQAIYGWLGSRPELLKEIGQLEGVSPVELKVNYRCAQEIIDAANRLLEVGGVEGTRSGGSVEAHYCPGGILRQYDKVADTIAHLIASGEPEHEIAVLCPTNDHSALFVEVCRSLGIPAVNQGSPYVSTTFTALVEQLAVWVVHGGEDAVDPSRLLLDWKYLHESTQDGLESEVALLKAIRESTAGESAASFLQRLMSSSPGNGSGLLRSEDQASCTELTEMFAADGELAHWTTNELSERGRRKGQVQACTMSSSKGLEFDYVFIVGANDGMIPHFSSQYSASKMAEDQRKFYVSVTRARQETHIYYSEWIEWLTTGNSRPSGPSRFLRQMGLV</sequence>
<evidence type="ECO:0000256" key="8">
    <source>
        <dbReference type="ARBA" id="ARBA00034617"/>
    </source>
</evidence>
<comment type="catalytic activity">
    <reaction evidence="10">
        <text>ATP + H2O = ADP + phosphate + H(+)</text>
        <dbReference type="Rhea" id="RHEA:13065"/>
        <dbReference type="ChEBI" id="CHEBI:15377"/>
        <dbReference type="ChEBI" id="CHEBI:15378"/>
        <dbReference type="ChEBI" id="CHEBI:30616"/>
        <dbReference type="ChEBI" id="CHEBI:43474"/>
        <dbReference type="ChEBI" id="CHEBI:456216"/>
        <dbReference type="EC" id="5.6.2.4"/>
    </reaction>
</comment>
<dbReference type="Gene3D" id="3.40.50.300">
    <property type="entry name" value="P-loop containing nucleotide triphosphate hydrolases"/>
    <property type="match status" value="3"/>
</dbReference>
<protein>
    <recommendedName>
        <fullName evidence="9">DNA 3'-5' helicase</fullName>
        <ecNumber evidence="9">5.6.2.4</ecNumber>
    </recommendedName>
</protein>
<gene>
    <name evidence="13" type="ORF">STRCI_005796</name>
</gene>
<evidence type="ECO:0000256" key="5">
    <source>
        <dbReference type="ARBA" id="ARBA00022840"/>
    </source>
</evidence>
<dbReference type="Proteomes" id="UP001164439">
    <property type="component" value="Chromosome"/>
</dbReference>
<keyword evidence="14" id="KW-1185">Reference proteome</keyword>
<dbReference type="InterPro" id="IPR027417">
    <property type="entry name" value="P-loop_NTPase"/>
</dbReference>
<reference evidence="13" key="1">
    <citation type="submission" date="2022-12" db="EMBL/GenBank/DDBJ databases">
        <authorList>
            <person name="Ruckert C."/>
            <person name="Busche T."/>
            <person name="Kalinowski J."/>
            <person name="Wittmann C."/>
        </authorList>
    </citation>
    <scope>NUCLEOTIDE SEQUENCE</scope>
    <source>
        <strain evidence="13">DSM 40467</strain>
    </source>
</reference>